<evidence type="ECO:0000313" key="3">
    <source>
        <dbReference type="Proteomes" id="UP000229401"/>
    </source>
</evidence>
<sequence>MTTEYSTKDLGEAGALIVKKQKLIRMDREGKTCWFVFENKEECEKLSSDFFFGELQVNAREYYEALGRLKNRIFST</sequence>
<protein>
    <recommendedName>
        <fullName evidence="1">DUF5659 domain-containing protein</fullName>
    </recommendedName>
</protein>
<evidence type="ECO:0000259" key="1">
    <source>
        <dbReference type="Pfam" id="PF18903"/>
    </source>
</evidence>
<dbReference type="AlphaFoldDB" id="A0A2M7QGZ2"/>
<comment type="caution">
    <text evidence="2">The sequence shown here is derived from an EMBL/GenBank/DDBJ whole genome shotgun (WGS) entry which is preliminary data.</text>
</comment>
<gene>
    <name evidence="2" type="ORF">COY87_05440</name>
</gene>
<feature type="domain" description="DUF5659" evidence="1">
    <location>
        <begin position="4"/>
        <end position="74"/>
    </location>
</feature>
<accession>A0A2M7QGZ2</accession>
<name>A0A2M7QGZ2_9BACT</name>
<reference evidence="3" key="1">
    <citation type="submission" date="2017-09" db="EMBL/GenBank/DDBJ databases">
        <title>Depth-based differentiation of microbial function through sediment-hosted aquifers and enrichment of novel symbionts in the deep terrestrial subsurface.</title>
        <authorList>
            <person name="Probst A.J."/>
            <person name="Ladd B."/>
            <person name="Jarett J.K."/>
            <person name="Geller-Mcgrath D.E."/>
            <person name="Sieber C.M.K."/>
            <person name="Emerson J.B."/>
            <person name="Anantharaman K."/>
            <person name="Thomas B.C."/>
            <person name="Malmstrom R."/>
            <person name="Stieglmeier M."/>
            <person name="Klingl A."/>
            <person name="Woyke T."/>
            <person name="Ryan C.M."/>
            <person name="Banfield J.F."/>
        </authorList>
    </citation>
    <scope>NUCLEOTIDE SEQUENCE [LARGE SCALE GENOMIC DNA]</scope>
</reference>
<dbReference type="InterPro" id="IPR043718">
    <property type="entry name" value="DUF5659"/>
</dbReference>
<evidence type="ECO:0000313" key="2">
    <source>
        <dbReference type="EMBL" id="PIY71579.1"/>
    </source>
</evidence>
<dbReference type="EMBL" id="PFLI01000185">
    <property type="protein sequence ID" value="PIY71579.1"/>
    <property type="molecule type" value="Genomic_DNA"/>
</dbReference>
<dbReference type="Pfam" id="PF18903">
    <property type="entry name" value="DUF5659"/>
    <property type="match status" value="1"/>
</dbReference>
<dbReference type="Proteomes" id="UP000229401">
    <property type="component" value="Unassembled WGS sequence"/>
</dbReference>
<organism evidence="2 3">
    <name type="scientific">Candidatus Roizmanbacteria bacterium CG_4_10_14_0_8_um_filter_33_9</name>
    <dbReference type="NCBI Taxonomy" id="1974826"/>
    <lineage>
        <taxon>Bacteria</taxon>
        <taxon>Candidatus Roizmaniibacteriota</taxon>
    </lineage>
</organism>
<proteinExistence type="predicted"/>